<keyword evidence="1" id="KW-1133">Transmembrane helix</keyword>
<evidence type="ECO:0000313" key="3">
    <source>
        <dbReference type="Proteomes" id="UP000640614"/>
    </source>
</evidence>
<organism evidence="2 3">
    <name type="scientific">Flavobacterium hungaricum</name>
    <dbReference type="NCBI Taxonomy" id="2082725"/>
    <lineage>
        <taxon>Bacteria</taxon>
        <taxon>Pseudomonadati</taxon>
        <taxon>Bacteroidota</taxon>
        <taxon>Flavobacteriia</taxon>
        <taxon>Flavobacteriales</taxon>
        <taxon>Flavobacteriaceae</taxon>
        <taxon>Flavobacterium</taxon>
    </lineage>
</organism>
<keyword evidence="1" id="KW-0472">Membrane</keyword>
<sequence length="113" mass="12825">MITIVLVFITILIMLGIALFFKDNLVKVFLTNRSFVAGSISVVIIAVSYVILIFPSPIEIINKIFSVFNAIPSMLLYFKGEFIVFLAFLIEAIILSFIIKAFLPKEKKDLYEK</sequence>
<reference evidence="2 3" key="1">
    <citation type="submission" date="2018-07" db="EMBL/GenBank/DDBJ databases">
        <title>Genome assembly of strain KB82.</title>
        <authorList>
            <person name="Kukolya J."/>
            <person name="Horvath B."/>
            <person name="Nagy I."/>
            <person name="Toth A."/>
        </authorList>
    </citation>
    <scope>NUCLEOTIDE SEQUENCE [LARGE SCALE GENOMIC DNA]</scope>
    <source>
        <strain evidence="2 3">Kb82</strain>
    </source>
</reference>
<protein>
    <submittedName>
        <fullName evidence="2">Uncharacterized protein</fullName>
    </submittedName>
</protein>
<proteinExistence type="predicted"/>
<dbReference type="Proteomes" id="UP000640614">
    <property type="component" value="Unassembled WGS sequence"/>
</dbReference>
<feature type="transmembrane region" description="Helical" evidence="1">
    <location>
        <begin position="6"/>
        <end position="22"/>
    </location>
</feature>
<keyword evidence="1" id="KW-0812">Transmembrane</keyword>
<feature type="transmembrane region" description="Helical" evidence="1">
    <location>
        <begin position="34"/>
        <end position="54"/>
    </location>
</feature>
<keyword evidence="3" id="KW-1185">Reference proteome</keyword>
<evidence type="ECO:0000313" key="2">
    <source>
        <dbReference type="EMBL" id="MBE8724173.1"/>
    </source>
</evidence>
<comment type="caution">
    <text evidence="2">The sequence shown here is derived from an EMBL/GenBank/DDBJ whole genome shotgun (WGS) entry which is preliminary data.</text>
</comment>
<gene>
    <name evidence="2" type="ORF">C4F50_04360</name>
</gene>
<feature type="transmembrane region" description="Helical" evidence="1">
    <location>
        <begin position="82"/>
        <end position="103"/>
    </location>
</feature>
<evidence type="ECO:0000256" key="1">
    <source>
        <dbReference type="SAM" id="Phobius"/>
    </source>
</evidence>
<dbReference type="RefSeq" id="WP_193845186.1">
    <property type="nucleotide sequence ID" value="NZ_PRDM01000001.1"/>
</dbReference>
<name>A0ABR9TFP7_9FLAO</name>
<dbReference type="EMBL" id="PRDM01000001">
    <property type="protein sequence ID" value="MBE8724173.1"/>
    <property type="molecule type" value="Genomic_DNA"/>
</dbReference>
<accession>A0ABR9TFP7</accession>